<evidence type="ECO:0000313" key="4">
    <source>
        <dbReference type="Proteomes" id="UP000193964"/>
    </source>
</evidence>
<dbReference type="AlphaFoldDB" id="A0A1X2EYF3"/>
<name>A0A1X2EYF3_9MYCO</name>
<dbReference type="EMBL" id="LQQA01000031">
    <property type="protein sequence ID" value="ORX11212.1"/>
    <property type="molecule type" value="Genomic_DNA"/>
</dbReference>
<comment type="subcellular location">
    <subcellularLocation>
        <location evidence="1">Membrane</location>
    </subcellularLocation>
</comment>
<dbReference type="Proteomes" id="UP000193964">
    <property type="component" value="Unassembled WGS sequence"/>
</dbReference>
<evidence type="ECO:0000313" key="3">
    <source>
        <dbReference type="EMBL" id="ORX11212.1"/>
    </source>
</evidence>
<evidence type="ECO:0000256" key="2">
    <source>
        <dbReference type="ARBA" id="ARBA00023136"/>
    </source>
</evidence>
<evidence type="ECO:0008006" key="5">
    <source>
        <dbReference type="Google" id="ProtNLM"/>
    </source>
</evidence>
<comment type="caution">
    <text evidence="3">The sequence shown here is derived from an EMBL/GenBank/DDBJ whole genome shotgun (WGS) entry which is preliminary data.</text>
</comment>
<dbReference type="GO" id="GO:0016020">
    <property type="term" value="C:membrane"/>
    <property type="evidence" value="ECO:0007669"/>
    <property type="project" value="UniProtKB-SubCell"/>
</dbReference>
<sequence length="167" mass="18068">MMRRTGWVVLVVGLVVGTAVALGLGTWQMTEKNRPAPALVADQTAARDEVVELTTANLEKLLSYTPRTDDDDVDNLAALLTGEAVNNYREQMRSKTAIARSNGVTQTSNVRNAAIETLSADKAQVLTFVDQIVESTGNKTRTEAQLAIRVELAQINGAWLITAINTL</sequence>
<keyword evidence="2" id="KW-0472">Membrane</keyword>
<gene>
    <name evidence="3" type="ORF">AWC31_03580</name>
</gene>
<organism evidence="3 4">
    <name type="scientific">Mycolicibacterium wolinskyi</name>
    <dbReference type="NCBI Taxonomy" id="59750"/>
    <lineage>
        <taxon>Bacteria</taxon>
        <taxon>Bacillati</taxon>
        <taxon>Actinomycetota</taxon>
        <taxon>Actinomycetes</taxon>
        <taxon>Mycobacteriales</taxon>
        <taxon>Mycobacteriaceae</taxon>
        <taxon>Mycolicibacterium</taxon>
    </lineage>
</organism>
<protein>
    <recommendedName>
        <fullName evidence="5">Mce-associated membrane protein</fullName>
    </recommendedName>
</protein>
<dbReference type="OrthoDB" id="5192320at2"/>
<evidence type="ECO:0000256" key="1">
    <source>
        <dbReference type="ARBA" id="ARBA00004370"/>
    </source>
</evidence>
<dbReference type="PANTHER" id="PTHR37042:SF4">
    <property type="entry name" value="OUTER MEMBRANE PROTEIN RV1973"/>
    <property type="match status" value="1"/>
</dbReference>
<proteinExistence type="predicted"/>
<reference evidence="3 4" key="1">
    <citation type="submission" date="2016-01" db="EMBL/GenBank/DDBJ databases">
        <title>The new phylogeny of the genus Mycobacterium.</title>
        <authorList>
            <person name="Tarcisio F."/>
            <person name="Conor M."/>
            <person name="Antonella G."/>
            <person name="Elisabetta G."/>
            <person name="Giulia F.S."/>
            <person name="Sara T."/>
            <person name="Anna F."/>
            <person name="Clotilde B."/>
            <person name="Roberto B."/>
            <person name="Veronica D.S."/>
            <person name="Fabio R."/>
            <person name="Monica P."/>
            <person name="Olivier J."/>
            <person name="Enrico T."/>
            <person name="Nicola S."/>
        </authorList>
    </citation>
    <scope>NUCLEOTIDE SEQUENCE [LARGE SCALE GENOMIC DNA]</scope>
    <source>
        <strain evidence="3 4">ATCC 700010</strain>
    </source>
</reference>
<accession>A0A1X2EYF3</accession>
<dbReference type="PANTHER" id="PTHR37042">
    <property type="entry name" value="OUTER MEMBRANE PROTEIN RV1973"/>
    <property type="match status" value="1"/>
</dbReference>